<dbReference type="EMBL" id="CM000832">
    <property type="protein sequence ID" value="EET06951.1"/>
    <property type="molecule type" value="Genomic_DNA"/>
</dbReference>
<protein>
    <submittedName>
        <fullName evidence="1">Uncharacterized protein</fullName>
    </submittedName>
</protein>
<gene>
    <name evidence="1" type="ORF">BURPS1710A_4093</name>
</gene>
<proteinExistence type="predicted"/>
<reference evidence="1" key="1">
    <citation type="submission" date="2009-05" db="EMBL/GenBank/DDBJ databases">
        <authorList>
            <person name="Harkins D.M."/>
            <person name="DeShazer D."/>
            <person name="Woods D.E."/>
            <person name="Brinkac L.M."/>
            <person name="Brown K.A."/>
            <person name="Hung G.C."/>
            <person name="Tuanyok A."/>
            <person name="Zhang B."/>
            <person name="Nierman W.C."/>
        </authorList>
    </citation>
    <scope>NUCLEOTIDE SEQUENCE [LARGE SCALE GENOMIC DNA]</scope>
    <source>
        <strain evidence="1">1710a</strain>
    </source>
</reference>
<dbReference type="HOGENOM" id="CLU_3325706_0_0_4"/>
<name>A0A0E1W3U3_BURPE</name>
<evidence type="ECO:0000313" key="1">
    <source>
        <dbReference type="EMBL" id="EET06951.1"/>
    </source>
</evidence>
<organism evidence="1">
    <name type="scientific">Burkholderia pseudomallei 1710a</name>
    <dbReference type="NCBI Taxonomy" id="320371"/>
    <lineage>
        <taxon>Bacteria</taxon>
        <taxon>Pseudomonadati</taxon>
        <taxon>Pseudomonadota</taxon>
        <taxon>Betaproteobacteria</taxon>
        <taxon>Burkholderiales</taxon>
        <taxon>Burkholderiaceae</taxon>
        <taxon>Burkholderia</taxon>
        <taxon>pseudomallei group</taxon>
    </lineage>
</organism>
<accession>A0A0E1W3U3</accession>
<dbReference type="AlphaFoldDB" id="A0A0E1W3U3"/>
<dbReference type="Proteomes" id="UP000001812">
    <property type="component" value="Chromosome I"/>
</dbReference>
<sequence>MRHAGLRGCVRDAPRIAAAHRGAPVVGIVIGRLRSDAV</sequence>